<evidence type="ECO:0008006" key="4">
    <source>
        <dbReference type="Google" id="ProtNLM"/>
    </source>
</evidence>
<evidence type="ECO:0000313" key="2">
    <source>
        <dbReference type="EMBL" id="QBZ60239.1"/>
    </source>
</evidence>
<dbReference type="PANTHER" id="PTHR31739:SF25">
    <property type="entry name" value="(E,E)-GERANYLLINALOOL SYNTHASE"/>
    <property type="match status" value="1"/>
</dbReference>
<sequence length="950" mass="106149">MSSTTVPNTTDVDLEAASLTQHLLDSYSAGLDAGSITPSVYDTAWLALVKKQNVKGEQQWLFSECFQYILETQLADGGWQSCSQVDGILNTAASLLALRRHASEPLQIAGMQAEDVHARVERATAALQVLLEAWEVAQTVEENTHVGYDLIVPTLLRLLNDEGIAFEFQGRAALTEMHKAKTSAFNLENLYGKTETTATHYLEAFLGQIDYSKVAHHKVHGAFMGSPSSTAAYLIGLPDAAWDDEAEGYLVKVLTRTGGKSVPSAFPSINFEALWVLSALTQAGFSAEQLGSSATDVAQVLGRAFEAGSDAVGFGTPRLALIEKTRMLIKHGPPVPSIMLEVEETAKLLISVNKLGITKSAAKLVQDYETGSHMDDSFSAKCNFLLALLHQPNAAEYFDQIAQVLEVVCTFWWKSNWPIQDKRNSSPYYPSMLVVQALVNLLELVESNRLPESLVSDTTISTKISLAIFHASTRTIDAQENGGSWNQSVEETAYAVILISAAARVTMFDPIRQRLVDAVRAGEKWLQQNQHGASPLGEHLWIGKVTYGSSAVTKAFRLAALKSASLLAANSTIGHCLGTADCWNESKGFIKIYTRTPLFCNVPEPKLFTAVLESSLFLKMLREKRFSIFSREGVSKDKYFTLVSFTWTGCCMLNGLQPSAEWFWEMTRCGVFGFQTDEFFEGVLRPEDLDLFRRYVRYLVPVKFDDSHFEPDKIPGIERLKPMAKYTDYIMNHWAVQKATPADRLNLARELRAYLFSQIQQTELNIRMNRQGDAFKHPQSFFLWARTVGTENIASPLYFAFLACIIPQSVLPSLAGSDILPTMEEKYYGEAVCKHSAAMCRMYNDLGSIARDTAEKNLNSVHFPEFDKTLAETRKQALWDIAQFEREAFEDARARMERATKKRMAGMGENEKKATELRIKYWRMYCNITDLYGQIWVVKDFSAPVFQPAR</sequence>
<dbReference type="Gene3D" id="1.50.10.160">
    <property type="match status" value="1"/>
</dbReference>
<dbReference type="EMBL" id="CP034207">
    <property type="protein sequence ID" value="QBZ60239.1"/>
    <property type="molecule type" value="Genomic_DNA"/>
</dbReference>
<name>A0A4P7NEG2_PYROR</name>
<comment type="similarity">
    <text evidence="1">Belongs to the terpene synthase family.</text>
</comment>
<dbReference type="GO" id="GO:0016102">
    <property type="term" value="P:diterpenoid biosynthetic process"/>
    <property type="evidence" value="ECO:0007669"/>
    <property type="project" value="TreeGrafter"/>
</dbReference>
<accession>A0A4P7NEG2</accession>
<dbReference type="PANTHER" id="PTHR31739">
    <property type="entry name" value="ENT-COPALYL DIPHOSPHATE SYNTHASE, CHLOROPLASTIC"/>
    <property type="match status" value="1"/>
</dbReference>
<dbReference type="InterPro" id="IPR008930">
    <property type="entry name" value="Terpenoid_cyclase/PrenylTrfase"/>
</dbReference>
<dbReference type="InterPro" id="IPR050148">
    <property type="entry name" value="Terpene_synthase-like"/>
</dbReference>
<dbReference type="AlphaFoldDB" id="A0A4P7NEG2"/>
<reference evidence="2 3" key="1">
    <citation type="journal article" date="2019" name="Mol. Biol. Evol.">
        <title>Blast fungal genomes show frequent chromosomal changes, gene gains and losses, and effector gene turnover.</title>
        <authorList>
            <person name="Gomez Luciano L.B."/>
            <person name="Jason Tsai I."/>
            <person name="Chuma I."/>
            <person name="Tosa Y."/>
            <person name="Chen Y.H."/>
            <person name="Li J.Y."/>
            <person name="Li M.Y."/>
            <person name="Jade Lu M.Y."/>
            <person name="Nakayashiki H."/>
            <person name="Li W.H."/>
        </authorList>
    </citation>
    <scope>NUCLEOTIDE SEQUENCE [LARGE SCALE GENOMIC DNA]</scope>
    <source>
        <strain evidence="2">MZ5-1-6</strain>
    </source>
</reference>
<dbReference type="GO" id="GO:0000287">
    <property type="term" value="F:magnesium ion binding"/>
    <property type="evidence" value="ECO:0007669"/>
    <property type="project" value="TreeGrafter"/>
</dbReference>
<dbReference type="SUPFAM" id="SSF48239">
    <property type="entry name" value="Terpenoid cyclases/Protein prenyltransferases"/>
    <property type="match status" value="1"/>
</dbReference>
<organism evidence="2 3">
    <name type="scientific">Pyricularia oryzae</name>
    <name type="common">Rice blast fungus</name>
    <name type="synonym">Magnaporthe oryzae</name>
    <dbReference type="NCBI Taxonomy" id="318829"/>
    <lineage>
        <taxon>Eukaryota</taxon>
        <taxon>Fungi</taxon>
        <taxon>Dikarya</taxon>
        <taxon>Ascomycota</taxon>
        <taxon>Pezizomycotina</taxon>
        <taxon>Sordariomycetes</taxon>
        <taxon>Sordariomycetidae</taxon>
        <taxon>Magnaporthales</taxon>
        <taxon>Pyriculariaceae</taxon>
        <taxon>Pyricularia</taxon>
    </lineage>
</organism>
<evidence type="ECO:0000313" key="3">
    <source>
        <dbReference type="Proteomes" id="UP000294847"/>
    </source>
</evidence>
<dbReference type="GO" id="GO:0010333">
    <property type="term" value="F:terpene synthase activity"/>
    <property type="evidence" value="ECO:0007669"/>
    <property type="project" value="InterPro"/>
</dbReference>
<protein>
    <recommendedName>
        <fullName evidence="4">Ent-kaurene synthase</fullName>
    </recommendedName>
</protein>
<dbReference type="Gene3D" id="1.10.600.10">
    <property type="entry name" value="Farnesyl Diphosphate Synthase"/>
    <property type="match status" value="1"/>
</dbReference>
<dbReference type="InterPro" id="IPR008949">
    <property type="entry name" value="Isoprenoid_synthase_dom_sf"/>
</dbReference>
<dbReference type="Proteomes" id="UP000294847">
    <property type="component" value="Chromosome 4"/>
</dbReference>
<proteinExistence type="inferred from homology"/>
<gene>
    <name evidence="2" type="ORF">PoMZ_07177</name>
</gene>
<evidence type="ECO:0000256" key="1">
    <source>
        <dbReference type="ARBA" id="ARBA00006333"/>
    </source>
</evidence>